<feature type="transmembrane region" description="Helical" evidence="1">
    <location>
        <begin position="329"/>
        <end position="345"/>
    </location>
</feature>
<feature type="transmembrane region" description="Helical" evidence="1">
    <location>
        <begin position="195"/>
        <end position="213"/>
    </location>
</feature>
<evidence type="ECO:0008006" key="4">
    <source>
        <dbReference type="Google" id="ProtNLM"/>
    </source>
</evidence>
<keyword evidence="1" id="KW-0812">Transmembrane</keyword>
<dbReference type="EMBL" id="WKJL01000020">
    <property type="protein sequence ID" value="MRW86869.1"/>
    <property type="molecule type" value="Genomic_DNA"/>
</dbReference>
<feature type="transmembrane region" description="Helical" evidence="1">
    <location>
        <begin position="169"/>
        <end position="189"/>
    </location>
</feature>
<evidence type="ECO:0000256" key="1">
    <source>
        <dbReference type="SAM" id="Phobius"/>
    </source>
</evidence>
<sequence length="593" mass="65540">MKLPRFAFLNHPRTDLLAAVFVPVLCGLLSLLSGQDDGWDMRNYHLYNAYALFHGRIGFDMAPGAFQSYFNPTIELPYYFLTQWCPPRLAGFLMGVLHGLNFVLLAVIARQLPDVAGQSRVALLLAATGLMTPGFLSELGNTMGDNLTALMVLGAVYLLLRHWTVMQQWGLRAVLAALAAGLVMGIGTGMKLTNAVYAVGLCLSLLVTPQLWWQRLRLAFVFGVGVIGGIALSAGWWFLTMWHMFGNPLFPQFNNLFHSPLAPEAGVIESIFLPKGLLENLLWPFVFALDPLRVGELSMKLFVWPVMYTLVLAFFGVQVLRRTADRRSVFLLLFVAISYLVWMRLFSIQRYLIPLELLAPIVIWLALHGVMRGLPAARRVAWAVLALLAVTVFPVANWGHAAWGERSFSAQTPALAAPAASVIFIAQLHPPMGWMSMFMPPQARVVRLGGMPESPGYLQRLHDVIAERPGPHYVMLAASKNDKQSALERKLAAATSLGLTADVGGCGRLSWLMRHVRFQASLRDLPAGGCTLDLLPEYQIDLAAQDRVQVQAVAADMARFGLGIDAASCVVYQAAVGREPYPYQWCRVEKLPR</sequence>
<feature type="transmembrane region" description="Helical" evidence="1">
    <location>
        <begin position="351"/>
        <end position="368"/>
    </location>
</feature>
<keyword evidence="1" id="KW-0472">Membrane</keyword>
<feature type="transmembrane region" description="Helical" evidence="1">
    <location>
        <begin position="89"/>
        <end position="109"/>
    </location>
</feature>
<feature type="transmembrane region" description="Helical" evidence="1">
    <location>
        <begin position="301"/>
        <end position="320"/>
    </location>
</feature>
<evidence type="ECO:0000313" key="2">
    <source>
        <dbReference type="EMBL" id="MRW86869.1"/>
    </source>
</evidence>
<evidence type="ECO:0000313" key="3">
    <source>
        <dbReference type="Proteomes" id="UP000439986"/>
    </source>
</evidence>
<keyword evidence="1" id="KW-1133">Transmembrane helix</keyword>
<dbReference type="Proteomes" id="UP000439986">
    <property type="component" value="Unassembled WGS sequence"/>
</dbReference>
<name>A0A844DFI4_9BURK</name>
<dbReference type="AlphaFoldDB" id="A0A844DFI4"/>
<gene>
    <name evidence="2" type="ORF">GJ698_22635</name>
</gene>
<feature type="transmembrane region" description="Helical" evidence="1">
    <location>
        <begin position="220"/>
        <end position="239"/>
    </location>
</feature>
<comment type="caution">
    <text evidence="2">The sequence shown here is derived from an EMBL/GenBank/DDBJ whole genome shotgun (WGS) entry which is preliminary data.</text>
</comment>
<feature type="transmembrane region" description="Helical" evidence="1">
    <location>
        <begin position="121"/>
        <end position="137"/>
    </location>
</feature>
<feature type="transmembrane region" description="Helical" evidence="1">
    <location>
        <begin position="143"/>
        <end position="160"/>
    </location>
</feature>
<keyword evidence="3" id="KW-1185">Reference proteome</keyword>
<accession>A0A844DFI4</accession>
<dbReference type="RefSeq" id="WP_154360125.1">
    <property type="nucleotide sequence ID" value="NZ_WKJL01000020.1"/>
</dbReference>
<protein>
    <recommendedName>
        <fullName evidence="4">DUF2029 domain-containing protein</fullName>
    </recommendedName>
</protein>
<reference evidence="2 3" key="1">
    <citation type="submission" date="2019-11" db="EMBL/GenBank/DDBJ databases">
        <title>Novel species isolated from a subtropical stream in China.</title>
        <authorList>
            <person name="Lu H."/>
        </authorList>
    </citation>
    <scope>NUCLEOTIDE SEQUENCE [LARGE SCALE GENOMIC DNA]</scope>
    <source>
        <strain evidence="2 3">FT26W</strain>
    </source>
</reference>
<proteinExistence type="predicted"/>
<organism evidence="2 3">
    <name type="scientific">Duganella aquatilis</name>
    <dbReference type="NCBI Taxonomy" id="2666082"/>
    <lineage>
        <taxon>Bacteria</taxon>
        <taxon>Pseudomonadati</taxon>
        <taxon>Pseudomonadota</taxon>
        <taxon>Betaproteobacteria</taxon>
        <taxon>Burkholderiales</taxon>
        <taxon>Oxalobacteraceae</taxon>
        <taxon>Telluria group</taxon>
        <taxon>Duganella</taxon>
    </lineage>
</organism>
<feature type="transmembrane region" description="Helical" evidence="1">
    <location>
        <begin position="380"/>
        <end position="398"/>
    </location>
</feature>